<sequence length="244" mass="26868">MLPQFGYIVAQAGADSLGQSNKMYSNRSASPPNVKQEHEPFQGRHDPYSRSPKTTAATLPTSHPTPLTAPPASRPASYLPPPPASAAAPNHYIYSSSPPLANAPPTASGKEEHYYYDQRPPADYRPSPWQPPSTFAYPPPAMYPPPPHWQHTHPSSPPTSFYPPIAYASPYVAPPPVSHDVYPLQYTASNPPVHSFLPTSNPPPGSPSIDLSEKESPYYAKQRWYQDFWGDWVTQKKGGTKKKP</sequence>
<organism evidence="2 3">
    <name type="scientific">Hesseltinella vesiculosa</name>
    <dbReference type="NCBI Taxonomy" id="101127"/>
    <lineage>
        <taxon>Eukaryota</taxon>
        <taxon>Fungi</taxon>
        <taxon>Fungi incertae sedis</taxon>
        <taxon>Mucoromycota</taxon>
        <taxon>Mucoromycotina</taxon>
        <taxon>Mucoromycetes</taxon>
        <taxon>Mucorales</taxon>
        <taxon>Cunninghamellaceae</taxon>
        <taxon>Hesseltinella</taxon>
    </lineage>
</organism>
<keyword evidence="3" id="KW-1185">Reference proteome</keyword>
<proteinExistence type="predicted"/>
<feature type="compositionally biased region" description="Polar residues" evidence="1">
    <location>
        <begin position="51"/>
        <end position="65"/>
    </location>
</feature>
<comment type="caution">
    <text evidence="2">The sequence shown here is derived from an EMBL/GenBank/DDBJ whole genome shotgun (WGS) entry which is preliminary data.</text>
</comment>
<feature type="compositionally biased region" description="Basic and acidic residues" evidence="1">
    <location>
        <begin position="109"/>
        <end position="122"/>
    </location>
</feature>
<protein>
    <submittedName>
        <fullName evidence="2">Uncharacterized protein</fullName>
    </submittedName>
</protein>
<evidence type="ECO:0000256" key="1">
    <source>
        <dbReference type="SAM" id="MobiDB-lite"/>
    </source>
</evidence>
<name>A0A1X2G2V8_9FUNG</name>
<dbReference type="EMBL" id="MCGT01000057">
    <property type="protein sequence ID" value="ORX43197.1"/>
    <property type="molecule type" value="Genomic_DNA"/>
</dbReference>
<feature type="region of interest" description="Disordered" evidence="1">
    <location>
        <begin position="192"/>
        <end position="213"/>
    </location>
</feature>
<feature type="compositionally biased region" description="Polar residues" evidence="1">
    <location>
        <begin position="17"/>
        <end position="33"/>
    </location>
</feature>
<evidence type="ECO:0000313" key="3">
    <source>
        <dbReference type="Proteomes" id="UP000242146"/>
    </source>
</evidence>
<reference evidence="2 3" key="1">
    <citation type="submission" date="2016-07" db="EMBL/GenBank/DDBJ databases">
        <title>Pervasive Adenine N6-methylation of Active Genes in Fungi.</title>
        <authorList>
            <consortium name="DOE Joint Genome Institute"/>
            <person name="Mondo S.J."/>
            <person name="Dannebaum R.O."/>
            <person name="Kuo R.C."/>
            <person name="Labutti K."/>
            <person name="Haridas S."/>
            <person name="Kuo A."/>
            <person name="Salamov A."/>
            <person name="Ahrendt S.R."/>
            <person name="Lipzen A."/>
            <person name="Sullivan W."/>
            <person name="Andreopoulos W.B."/>
            <person name="Clum A."/>
            <person name="Lindquist E."/>
            <person name="Daum C."/>
            <person name="Ramamoorthy G.K."/>
            <person name="Gryganskyi A."/>
            <person name="Culley D."/>
            <person name="Magnuson J.K."/>
            <person name="James T.Y."/>
            <person name="O'Malley M.A."/>
            <person name="Stajich J.E."/>
            <person name="Spatafora J.W."/>
            <person name="Visel A."/>
            <person name="Grigoriev I.V."/>
        </authorList>
    </citation>
    <scope>NUCLEOTIDE SEQUENCE [LARGE SCALE GENOMIC DNA]</scope>
    <source>
        <strain evidence="2 3">NRRL 3301</strain>
    </source>
</reference>
<gene>
    <name evidence="2" type="ORF">DM01DRAFT_1202293</name>
</gene>
<feature type="compositionally biased region" description="Basic and acidic residues" evidence="1">
    <location>
        <begin position="35"/>
        <end position="48"/>
    </location>
</feature>
<evidence type="ECO:0000313" key="2">
    <source>
        <dbReference type="EMBL" id="ORX43197.1"/>
    </source>
</evidence>
<dbReference type="Proteomes" id="UP000242146">
    <property type="component" value="Unassembled WGS sequence"/>
</dbReference>
<dbReference type="PRINTS" id="PR01217">
    <property type="entry name" value="PRICHEXTENSN"/>
</dbReference>
<feature type="compositionally biased region" description="Pro residues" evidence="1">
    <location>
        <begin position="67"/>
        <end position="84"/>
    </location>
</feature>
<dbReference type="AlphaFoldDB" id="A0A1X2G2V8"/>
<feature type="compositionally biased region" description="Pro residues" evidence="1">
    <location>
        <begin position="137"/>
        <end position="148"/>
    </location>
</feature>
<accession>A0A1X2G2V8</accession>
<feature type="region of interest" description="Disordered" evidence="1">
    <location>
        <begin position="16"/>
        <end position="156"/>
    </location>
</feature>